<feature type="transmembrane region" description="Helical" evidence="1">
    <location>
        <begin position="6"/>
        <end position="29"/>
    </location>
</feature>
<name>A0A8K1UKY5_9CRUS</name>
<dbReference type="EMBL" id="MN615273">
    <property type="protein sequence ID" value="UDU84711.1"/>
    <property type="molecule type" value="Genomic_DNA"/>
</dbReference>
<gene>
    <name evidence="2" type="primary">atp8</name>
</gene>
<keyword evidence="1" id="KW-1133">Transmembrane helix</keyword>
<sequence>MPHMSPIMWAFIMFMTFNMMMIMMTMIYFSNLPLMPKSEKDYKKMFYFNWLW</sequence>
<proteinExistence type="predicted"/>
<dbReference type="AlphaFoldDB" id="A0A8K1UKY5"/>
<accession>A0A8K1UKY5</accession>
<evidence type="ECO:0000313" key="2">
    <source>
        <dbReference type="EMBL" id="UDU84711.1"/>
    </source>
</evidence>
<geneLocation type="mitochondrion" evidence="2"/>
<keyword evidence="2" id="KW-0496">Mitochondrion</keyword>
<reference evidence="2" key="1">
    <citation type="submission" date="2019-10" db="EMBL/GenBank/DDBJ databases">
        <title>Complete Mitochondrial Genomes of Pyrgopsella youngi.</title>
        <authorList>
            <person name="Shen X."/>
            <person name="Ge T."/>
        </authorList>
    </citation>
    <scope>NUCLEOTIDE SEQUENCE</scope>
</reference>
<organism evidence="2">
    <name type="scientific">Pyrgopsella youngi</name>
    <dbReference type="NCBI Taxonomy" id="432350"/>
    <lineage>
        <taxon>Eukaryota</taxon>
        <taxon>Metazoa</taxon>
        <taxon>Ecdysozoa</taxon>
        <taxon>Arthropoda</taxon>
        <taxon>Crustacea</taxon>
        <taxon>Multicrustacea</taxon>
        <taxon>Cirripedia</taxon>
        <taxon>Thoracica</taxon>
        <taxon>Thoracicalcarea</taxon>
        <taxon>Balanomorpha</taxon>
        <taxon>Balanoidea</taxon>
        <taxon>Pyrgomatidae</taxon>
        <taxon>Pyrgopsella</taxon>
    </lineage>
</organism>
<protein>
    <submittedName>
        <fullName evidence="2">ATP synthase F0 subunit 8</fullName>
    </submittedName>
</protein>
<evidence type="ECO:0000256" key="1">
    <source>
        <dbReference type="SAM" id="Phobius"/>
    </source>
</evidence>
<keyword evidence="1" id="KW-0472">Membrane</keyword>
<keyword evidence="1" id="KW-0812">Transmembrane</keyword>